<dbReference type="Proteomes" id="UP000078383">
    <property type="component" value="Unassembled WGS sequence"/>
</dbReference>
<evidence type="ECO:0000313" key="3">
    <source>
        <dbReference type="Proteomes" id="UP000078383"/>
    </source>
</evidence>
<dbReference type="PANTHER" id="PTHR22916">
    <property type="entry name" value="GLYCOSYLTRANSFERASE"/>
    <property type="match status" value="1"/>
</dbReference>
<name>A0A174ZA70_9FIRM</name>
<accession>A0A174ZA70</accession>
<protein>
    <submittedName>
        <fullName evidence="2">Chondroitin polymerase</fullName>
    </submittedName>
</protein>
<evidence type="ECO:0000313" key="2">
    <source>
        <dbReference type="EMBL" id="CUQ82747.1"/>
    </source>
</evidence>
<dbReference type="RefSeq" id="WP_055171035.1">
    <property type="nucleotide sequence ID" value="NZ_CZBX01000002.1"/>
</dbReference>
<dbReference type="SUPFAM" id="SSF53448">
    <property type="entry name" value="Nucleotide-diphospho-sugar transferases"/>
    <property type="match status" value="1"/>
</dbReference>
<sequence length="344" mass="41205">MKVSIIVPIYNVERYLEACIESILSQTYGNFELILVDDGSPDQCGIICDKYATQDSRIKVIHKENQGLGMARNTGLDYATGEFVCFVDSDDWLEQHAIEYWIRAQRKYDADIVMCNYQKRNDNKEVLYRYEIRNKECCYRGKEIEQEIFWPMIGQESMVREDFTINMCVWTNLYRRELIESEQIRFLSEREYLSEDICFNLQYLLSCKVAVMIPESLYCYRYNPTSLTSRYKGDEYQKAVALYNKVQSWAKQAKREEFKEFRVERFFLTKVRELMFRLCGSDMTYREKVKMCKNILGDNTLQDVIHRYPIQRYKLKYKAPVYLMKWKKATGVVFLFRNMSRLRG</sequence>
<dbReference type="InterPro" id="IPR001173">
    <property type="entry name" value="Glyco_trans_2-like"/>
</dbReference>
<dbReference type="InterPro" id="IPR029044">
    <property type="entry name" value="Nucleotide-diphossugar_trans"/>
</dbReference>
<proteinExistence type="predicted"/>
<organism evidence="2 3">
    <name type="scientific">[Ruminococcus] torques</name>
    <dbReference type="NCBI Taxonomy" id="33039"/>
    <lineage>
        <taxon>Bacteria</taxon>
        <taxon>Bacillati</taxon>
        <taxon>Bacillota</taxon>
        <taxon>Clostridia</taxon>
        <taxon>Lachnospirales</taxon>
        <taxon>Lachnospiraceae</taxon>
        <taxon>Mediterraneibacter</taxon>
    </lineage>
</organism>
<dbReference type="AlphaFoldDB" id="A0A174ZA70"/>
<dbReference type="Pfam" id="PF00535">
    <property type="entry name" value="Glycos_transf_2"/>
    <property type="match status" value="1"/>
</dbReference>
<dbReference type="EMBL" id="CZBX01000002">
    <property type="protein sequence ID" value="CUQ82747.1"/>
    <property type="molecule type" value="Genomic_DNA"/>
</dbReference>
<gene>
    <name evidence="2" type="primary">kfoC_1</name>
    <name evidence="2" type="ORF">ERS852502_00581</name>
</gene>
<dbReference type="CDD" id="cd00761">
    <property type="entry name" value="Glyco_tranf_GTA_type"/>
    <property type="match status" value="1"/>
</dbReference>
<dbReference type="OrthoDB" id="3189257at2"/>
<dbReference type="GO" id="GO:0016758">
    <property type="term" value="F:hexosyltransferase activity"/>
    <property type="evidence" value="ECO:0007669"/>
    <property type="project" value="UniProtKB-ARBA"/>
</dbReference>
<dbReference type="Gene3D" id="3.90.550.10">
    <property type="entry name" value="Spore Coat Polysaccharide Biosynthesis Protein SpsA, Chain A"/>
    <property type="match status" value="1"/>
</dbReference>
<feature type="domain" description="Glycosyltransferase 2-like" evidence="1">
    <location>
        <begin position="4"/>
        <end position="148"/>
    </location>
</feature>
<evidence type="ECO:0000259" key="1">
    <source>
        <dbReference type="Pfam" id="PF00535"/>
    </source>
</evidence>
<dbReference type="PANTHER" id="PTHR22916:SF3">
    <property type="entry name" value="UDP-GLCNAC:BETAGAL BETA-1,3-N-ACETYLGLUCOSAMINYLTRANSFERASE-LIKE PROTEIN 1"/>
    <property type="match status" value="1"/>
</dbReference>
<reference evidence="2 3" key="1">
    <citation type="submission" date="2015-09" db="EMBL/GenBank/DDBJ databases">
        <authorList>
            <consortium name="Pathogen Informatics"/>
        </authorList>
    </citation>
    <scope>NUCLEOTIDE SEQUENCE [LARGE SCALE GENOMIC DNA]</scope>
    <source>
        <strain evidence="2 3">2789STDY5834889</strain>
    </source>
</reference>